<dbReference type="HOGENOM" id="CLU_155945_0_0_7"/>
<proteinExistence type="predicted"/>
<dbReference type="STRING" id="929558.SMGD1_2135"/>
<accession>B6BJD6</accession>
<sequence>MVKDATLYNETLHISNSMKKCSGEPEKAIILTSYGDNDLKQTISKNSQEFIDYIHKLGLHVEHNESTTNYQNRSITILTLKTTCFKVDFNDNSARIAPLK</sequence>
<protein>
    <submittedName>
        <fullName evidence="1">Uncharacterized protein</fullName>
    </submittedName>
</protein>
<dbReference type="Proteomes" id="UP000006431">
    <property type="component" value="Unassembled WGS sequence"/>
</dbReference>
<dbReference type="PATRIC" id="fig|929558.5.peg.2126"/>
<evidence type="ECO:0000313" key="1">
    <source>
        <dbReference type="EMBL" id="EHP30658.1"/>
    </source>
</evidence>
<gene>
    <name evidence="1" type="ORF">SMGD1_2135</name>
</gene>
<reference evidence="1 2" key="1">
    <citation type="journal article" date="2012" name="Proc. Natl. Acad. Sci. U.S.A.">
        <title>Genome and physiology of a model Epsilonproteobacterium responsible for sulfide detoxification in marine oxygen depletion zones.</title>
        <authorList>
            <person name="Grote J."/>
            <person name="Schott T."/>
            <person name="Bruckner C.G."/>
            <person name="Glockner F.O."/>
            <person name="Jost G."/>
            <person name="Teeling H."/>
            <person name="Labrenz M."/>
            <person name="Jurgens K."/>
        </authorList>
    </citation>
    <scope>NUCLEOTIDE SEQUENCE [LARGE SCALE GENOMIC DNA]</scope>
    <source>
        <strain evidence="1 2">GD1</strain>
    </source>
</reference>
<evidence type="ECO:0000313" key="2">
    <source>
        <dbReference type="Proteomes" id="UP000006431"/>
    </source>
</evidence>
<comment type="caution">
    <text evidence="1">The sequence shown here is derived from an EMBL/GenBank/DDBJ whole genome shotgun (WGS) entry which is preliminary data.</text>
</comment>
<keyword evidence="2" id="KW-1185">Reference proteome</keyword>
<accession>H1FXN8</accession>
<organism evidence="1 2">
    <name type="scientific">Sulfurimonas gotlandica (strain DSM 19862 / JCM 16533 / GD1)</name>
    <dbReference type="NCBI Taxonomy" id="929558"/>
    <lineage>
        <taxon>Bacteria</taxon>
        <taxon>Pseudomonadati</taxon>
        <taxon>Campylobacterota</taxon>
        <taxon>Epsilonproteobacteria</taxon>
        <taxon>Campylobacterales</taxon>
        <taxon>Sulfurimonadaceae</taxon>
        <taxon>Sulfurimonas</taxon>
    </lineage>
</organism>
<dbReference type="AlphaFoldDB" id="B6BJD6"/>
<dbReference type="OrthoDB" id="5334848at2"/>
<name>B6BJD6_SULGG</name>
<dbReference type="EMBL" id="AFRZ01000001">
    <property type="protein sequence ID" value="EHP30658.1"/>
    <property type="molecule type" value="Genomic_DNA"/>
</dbReference>